<feature type="domain" description="HTH iclR-type" evidence="3">
    <location>
        <begin position="29"/>
        <end position="75"/>
    </location>
</feature>
<comment type="caution">
    <text evidence="4">The sequence shown here is derived from an EMBL/GenBank/DDBJ whole genome shotgun (WGS) entry which is preliminary data.</text>
</comment>
<dbReference type="InterPro" id="IPR005471">
    <property type="entry name" value="Tscrpt_reg_IclR_N"/>
</dbReference>
<gene>
    <name evidence="4" type="ORF">NMN56_010950</name>
</gene>
<accession>A0ABT6ZTS3</accession>
<keyword evidence="5" id="KW-1185">Reference proteome</keyword>
<comment type="similarity">
    <text evidence="1">Belongs to the ROK (NagC/XylR) family.</text>
</comment>
<feature type="non-terminal residue" evidence="4">
    <location>
        <position position="425"/>
    </location>
</feature>
<dbReference type="SUPFAM" id="SSF53067">
    <property type="entry name" value="Actin-like ATPase domain"/>
    <property type="match status" value="1"/>
</dbReference>
<dbReference type="InterPro" id="IPR043129">
    <property type="entry name" value="ATPase_NBD"/>
</dbReference>
<organism evidence="4 5">
    <name type="scientific">Streptomyces iconiensis</name>
    <dbReference type="NCBI Taxonomy" id="1384038"/>
    <lineage>
        <taxon>Bacteria</taxon>
        <taxon>Bacillati</taxon>
        <taxon>Actinomycetota</taxon>
        <taxon>Actinomycetes</taxon>
        <taxon>Kitasatosporales</taxon>
        <taxon>Streptomycetaceae</taxon>
        <taxon>Streptomyces</taxon>
    </lineage>
</organism>
<feature type="compositionally biased region" description="Pro residues" evidence="2">
    <location>
        <begin position="1"/>
        <end position="26"/>
    </location>
</feature>
<dbReference type="InterPro" id="IPR036390">
    <property type="entry name" value="WH_DNA-bd_sf"/>
</dbReference>
<evidence type="ECO:0000313" key="4">
    <source>
        <dbReference type="EMBL" id="MDJ1132458.1"/>
    </source>
</evidence>
<feature type="region of interest" description="Disordered" evidence="2">
    <location>
        <begin position="1"/>
        <end position="28"/>
    </location>
</feature>
<dbReference type="Proteomes" id="UP001214441">
    <property type="component" value="Unassembled WGS sequence"/>
</dbReference>
<dbReference type="Pfam" id="PF00480">
    <property type="entry name" value="ROK"/>
    <property type="match status" value="1"/>
</dbReference>
<name>A0ABT6ZTS3_9ACTN</name>
<feature type="region of interest" description="Disordered" evidence="2">
    <location>
        <begin position="395"/>
        <end position="425"/>
    </location>
</feature>
<dbReference type="EMBL" id="JANCPR020000009">
    <property type="protein sequence ID" value="MDJ1132458.1"/>
    <property type="molecule type" value="Genomic_DNA"/>
</dbReference>
<dbReference type="PANTHER" id="PTHR18964:SF173">
    <property type="entry name" value="GLUCOKINASE"/>
    <property type="match status" value="1"/>
</dbReference>
<protein>
    <submittedName>
        <fullName evidence="4">ROK family transcriptional regulator</fullName>
    </submittedName>
</protein>
<reference evidence="4 5" key="1">
    <citation type="submission" date="2023-05" db="EMBL/GenBank/DDBJ databases">
        <title>Streptantibioticus silvisoli sp. nov., acidotolerant actinomycetes 1 from pine litter.</title>
        <authorList>
            <person name="Swiecimska M."/>
            <person name="Golinska P."/>
            <person name="Sangal V."/>
            <person name="Wachnowicz B."/>
            <person name="Goodfellow M."/>
        </authorList>
    </citation>
    <scope>NUCLEOTIDE SEQUENCE [LARGE SCALE GENOMIC DNA]</scope>
    <source>
        <strain evidence="4 5">DSM 42109</strain>
    </source>
</reference>
<evidence type="ECO:0000256" key="1">
    <source>
        <dbReference type="ARBA" id="ARBA00006479"/>
    </source>
</evidence>
<dbReference type="RefSeq" id="WP_283742481.1">
    <property type="nucleotide sequence ID" value="NZ_JANCPR020000009.1"/>
</dbReference>
<evidence type="ECO:0000256" key="2">
    <source>
        <dbReference type="SAM" id="MobiDB-lite"/>
    </source>
</evidence>
<dbReference type="Gene3D" id="1.10.10.10">
    <property type="entry name" value="Winged helix-like DNA-binding domain superfamily/Winged helix DNA-binding domain"/>
    <property type="match status" value="1"/>
</dbReference>
<dbReference type="Pfam" id="PF09339">
    <property type="entry name" value="HTH_IclR"/>
    <property type="match status" value="1"/>
</dbReference>
<evidence type="ECO:0000313" key="5">
    <source>
        <dbReference type="Proteomes" id="UP001214441"/>
    </source>
</evidence>
<sequence length="425" mass="43331">MPPAPQRPDPTGPPGPPGPPRPPGPPGSAAHVLDLVASGAVSSRADLVRELGLAASTVSARVQELVDQGLLTEDGEGTSRGGRRPRLLRIPDDGAVALAADLGSHHMRLGAVGLTGTLLDTEEHAFDLTEGPEPTLGLLAERLHALAERQRARGRTVRGAGVGFPGPVDTATGRVVAPSRMPGWHLYALRDQLCERLGLPVLVDNDANVMALGEHRTAHPALRHLVFVKAGRGIGSGVISHGSVYRGAGGAAGDISHVRVEAAAERPCSCGNIGCLETVASGAAIVTALRERGLRVDGAADVLRPVRDGEPQATTLVRQAGRHIGTVLSVVVNFFNPEAVVLGGALAEAEPLVAAVRGMLYERCLPMTTSDLTIAASVSGPDAGLLGAGHAALRELTAPTPGPPPPAPSATLAPSSALTPPSTPG</sequence>
<dbReference type="Gene3D" id="3.30.420.40">
    <property type="match status" value="2"/>
</dbReference>
<evidence type="ECO:0000259" key="3">
    <source>
        <dbReference type="Pfam" id="PF09339"/>
    </source>
</evidence>
<dbReference type="InterPro" id="IPR036388">
    <property type="entry name" value="WH-like_DNA-bd_sf"/>
</dbReference>
<dbReference type="InterPro" id="IPR000600">
    <property type="entry name" value="ROK"/>
</dbReference>
<dbReference type="SUPFAM" id="SSF46785">
    <property type="entry name" value="Winged helix' DNA-binding domain"/>
    <property type="match status" value="1"/>
</dbReference>
<proteinExistence type="inferred from homology"/>
<dbReference type="PANTHER" id="PTHR18964">
    <property type="entry name" value="ROK (REPRESSOR, ORF, KINASE) FAMILY"/>
    <property type="match status" value="1"/>
</dbReference>
<feature type="compositionally biased region" description="Low complexity" evidence="2">
    <location>
        <begin position="409"/>
        <end position="425"/>
    </location>
</feature>